<evidence type="ECO:0000256" key="1">
    <source>
        <dbReference type="SAM" id="MobiDB-lite"/>
    </source>
</evidence>
<evidence type="ECO:0000313" key="2">
    <source>
        <dbReference type="EMBL" id="GFB32689.1"/>
    </source>
</evidence>
<accession>A0A699LG67</accession>
<feature type="compositionally biased region" description="Polar residues" evidence="1">
    <location>
        <begin position="77"/>
        <end position="87"/>
    </location>
</feature>
<protein>
    <submittedName>
        <fullName evidence="2">Uncharacterized protein</fullName>
    </submittedName>
</protein>
<sequence>MFENKSYEAHEDYKKLYDALENSLERDYTDQLLSDLEEARQKKRKRRDLTKTPFGSPLPQPPPPPPPLPDAGVFETQELSPTDSLIQDDSIPDEQTIPSSNVSDVENNWANALVLTYEIPAENSLLVKTGDMTNFLNWYCRQVNKTKLTQADLERQAYEVVKAFYQDVIHLQF</sequence>
<name>A0A699LG67_TANCI</name>
<feature type="compositionally biased region" description="Pro residues" evidence="1">
    <location>
        <begin position="56"/>
        <end position="69"/>
    </location>
</feature>
<comment type="caution">
    <text evidence="2">The sequence shown here is derived from an EMBL/GenBank/DDBJ whole genome shotgun (WGS) entry which is preliminary data.</text>
</comment>
<proteinExistence type="predicted"/>
<reference evidence="2" key="1">
    <citation type="journal article" date="2019" name="Sci. Rep.">
        <title>Draft genome of Tanacetum cinerariifolium, the natural source of mosquito coil.</title>
        <authorList>
            <person name="Yamashiro T."/>
            <person name="Shiraishi A."/>
            <person name="Satake H."/>
            <person name="Nakayama K."/>
        </authorList>
    </citation>
    <scope>NUCLEOTIDE SEQUENCE</scope>
</reference>
<dbReference type="AlphaFoldDB" id="A0A699LG67"/>
<dbReference type="EMBL" id="BKCJ010602769">
    <property type="protein sequence ID" value="GFB32689.1"/>
    <property type="molecule type" value="Genomic_DNA"/>
</dbReference>
<gene>
    <name evidence="2" type="ORF">Tci_704660</name>
</gene>
<organism evidence="2">
    <name type="scientific">Tanacetum cinerariifolium</name>
    <name type="common">Dalmatian daisy</name>
    <name type="synonym">Chrysanthemum cinerariifolium</name>
    <dbReference type="NCBI Taxonomy" id="118510"/>
    <lineage>
        <taxon>Eukaryota</taxon>
        <taxon>Viridiplantae</taxon>
        <taxon>Streptophyta</taxon>
        <taxon>Embryophyta</taxon>
        <taxon>Tracheophyta</taxon>
        <taxon>Spermatophyta</taxon>
        <taxon>Magnoliopsida</taxon>
        <taxon>eudicotyledons</taxon>
        <taxon>Gunneridae</taxon>
        <taxon>Pentapetalae</taxon>
        <taxon>asterids</taxon>
        <taxon>campanulids</taxon>
        <taxon>Asterales</taxon>
        <taxon>Asteraceae</taxon>
        <taxon>Asteroideae</taxon>
        <taxon>Anthemideae</taxon>
        <taxon>Anthemidinae</taxon>
        <taxon>Tanacetum</taxon>
    </lineage>
</organism>
<feature type="region of interest" description="Disordered" evidence="1">
    <location>
        <begin position="35"/>
        <end position="102"/>
    </location>
</feature>